<sequence length="324" mass="36867">MSDIKLFSINADSVYELAGRSALLEKELQQLIESQLETFLGVRFLASEYSTGKTHKGRIDSLGLDENNCPVIIEYKRHSNENVINQGLFYLDWLLDHQAEFQLLVMKQLDKEVTESIEWSGTRLICIAADFNRYDEHAVQQINRNIELMRYRYFGNDLLLLELVNAQTADASTPKKVASQSSRATSNTDSRGRSGDKSQEERLAESSPELISLYNQVCEYANGLGDEVQRKELKLYTAFKRIKNFVSVLVSPQNKDPRIQLFLKLTPTDELLKLNPTGKPHEPEFIRDVSNIGHWGTGNIELNLRSAAELETAFELISQSYQAN</sequence>
<dbReference type="AlphaFoldDB" id="A0A1H9ILV6"/>
<accession>A0A1H9ILV6</accession>
<evidence type="ECO:0000313" key="3">
    <source>
        <dbReference type="EMBL" id="SEQ75548.1"/>
    </source>
</evidence>
<keyword evidence="4" id="KW-1185">Reference proteome</keyword>
<evidence type="ECO:0000256" key="1">
    <source>
        <dbReference type="SAM" id="MobiDB-lite"/>
    </source>
</evidence>
<evidence type="ECO:0000259" key="2">
    <source>
        <dbReference type="Pfam" id="PF18899"/>
    </source>
</evidence>
<protein>
    <submittedName>
        <fullName evidence="3">Predicted transport protein</fullName>
    </submittedName>
</protein>
<dbReference type="Proteomes" id="UP000198749">
    <property type="component" value="Unassembled WGS sequence"/>
</dbReference>
<feature type="compositionally biased region" description="Basic and acidic residues" evidence="1">
    <location>
        <begin position="190"/>
        <end position="204"/>
    </location>
</feature>
<proteinExistence type="predicted"/>
<dbReference type="InterPro" id="IPR043714">
    <property type="entry name" value="DUF5655"/>
</dbReference>
<evidence type="ECO:0000313" key="4">
    <source>
        <dbReference type="Proteomes" id="UP000198749"/>
    </source>
</evidence>
<dbReference type="Gene3D" id="3.40.1350.10">
    <property type="match status" value="1"/>
</dbReference>
<dbReference type="Pfam" id="PF18899">
    <property type="entry name" value="DUF5655"/>
    <property type="match status" value="1"/>
</dbReference>
<reference evidence="4" key="1">
    <citation type="submission" date="2016-10" db="EMBL/GenBank/DDBJ databases">
        <authorList>
            <person name="Varghese N."/>
            <person name="Submissions S."/>
        </authorList>
    </citation>
    <scope>NUCLEOTIDE SEQUENCE [LARGE SCALE GENOMIC DNA]</scope>
    <source>
        <strain evidence="4">DSM 18887</strain>
    </source>
</reference>
<feature type="compositionally biased region" description="Polar residues" evidence="1">
    <location>
        <begin position="178"/>
        <end position="189"/>
    </location>
</feature>
<gene>
    <name evidence="3" type="ORF">SAMN03080615_02639</name>
</gene>
<organism evidence="3 4">
    <name type="scientific">Amphritea atlantica</name>
    <dbReference type="NCBI Taxonomy" id="355243"/>
    <lineage>
        <taxon>Bacteria</taxon>
        <taxon>Pseudomonadati</taxon>
        <taxon>Pseudomonadota</taxon>
        <taxon>Gammaproteobacteria</taxon>
        <taxon>Oceanospirillales</taxon>
        <taxon>Oceanospirillaceae</taxon>
        <taxon>Amphritea</taxon>
    </lineage>
</organism>
<dbReference type="GO" id="GO:0003676">
    <property type="term" value="F:nucleic acid binding"/>
    <property type="evidence" value="ECO:0007669"/>
    <property type="project" value="InterPro"/>
</dbReference>
<dbReference type="RefSeq" id="WP_091358971.1">
    <property type="nucleotide sequence ID" value="NZ_AP025284.1"/>
</dbReference>
<name>A0A1H9ILV6_9GAMM</name>
<dbReference type="EMBL" id="FOGB01000007">
    <property type="protein sequence ID" value="SEQ75548.1"/>
    <property type="molecule type" value="Genomic_DNA"/>
</dbReference>
<dbReference type="InterPro" id="IPR011856">
    <property type="entry name" value="tRNA_endonuc-like_dom_sf"/>
</dbReference>
<dbReference type="STRING" id="355243.SAMN03080615_02639"/>
<dbReference type="OrthoDB" id="9798761at2"/>
<feature type="region of interest" description="Disordered" evidence="1">
    <location>
        <begin position="172"/>
        <end position="205"/>
    </location>
</feature>
<feature type="domain" description="DUF5655" evidence="2">
    <location>
        <begin position="203"/>
        <end position="323"/>
    </location>
</feature>